<dbReference type="AlphaFoldDB" id="A0A0V0QR41"/>
<comment type="caution">
    <text evidence="1">The sequence shown here is derived from an EMBL/GenBank/DDBJ whole genome shotgun (WGS) entry which is preliminary data.</text>
</comment>
<evidence type="ECO:0000313" key="2">
    <source>
        <dbReference type="Proteomes" id="UP000054937"/>
    </source>
</evidence>
<dbReference type="Gene3D" id="3.30.40.10">
    <property type="entry name" value="Zinc/RING finger domain, C3HC4 (zinc finger)"/>
    <property type="match status" value="1"/>
</dbReference>
<protein>
    <submittedName>
        <fullName evidence="1">Uncharacterized protein</fullName>
    </submittedName>
</protein>
<keyword evidence="2" id="KW-1185">Reference proteome</keyword>
<dbReference type="InterPro" id="IPR013083">
    <property type="entry name" value="Znf_RING/FYVE/PHD"/>
</dbReference>
<gene>
    <name evidence="1" type="ORF">PPERSA_11811</name>
</gene>
<proteinExistence type="predicted"/>
<organism evidence="1 2">
    <name type="scientific">Pseudocohnilembus persalinus</name>
    <name type="common">Ciliate</name>
    <dbReference type="NCBI Taxonomy" id="266149"/>
    <lineage>
        <taxon>Eukaryota</taxon>
        <taxon>Sar</taxon>
        <taxon>Alveolata</taxon>
        <taxon>Ciliophora</taxon>
        <taxon>Intramacronucleata</taxon>
        <taxon>Oligohymenophorea</taxon>
        <taxon>Scuticociliatia</taxon>
        <taxon>Philasterida</taxon>
        <taxon>Pseudocohnilembidae</taxon>
        <taxon>Pseudocohnilembus</taxon>
    </lineage>
</organism>
<dbReference type="InParanoid" id="A0A0V0QR41"/>
<accession>A0A0V0QR41</accession>
<evidence type="ECO:0000313" key="1">
    <source>
        <dbReference type="EMBL" id="KRX04755.1"/>
    </source>
</evidence>
<name>A0A0V0QR41_PSEPJ</name>
<dbReference type="Proteomes" id="UP000054937">
    <property type="component" value="Unassembled WGS sequence"/>
</dbReference>
<sequence length="238" mass="28305">MEDLSQKPEKVINNHTSEYECIICYELPLRVIQSKCCQKLSCEAHVPLYFDKCPYCRHEPFEFKTNLELQETILMLQIEHIIKNKVQIPCYEKKCKFQGDVKQMKEHNDLQHNKQIEPKIYIKRFIKIQELTQSIRTKIQKGLSQKQSQKIKQLMIMLLRDRVQPSYGIKKHANQQQKEQMKAHVQNCENEGCFKLWQGQWGPFIGGQNGRQQFDLTECQEGKLLNQAIQWKYDNPAY</sequence>
<reference evidence="1 2" key="1">
    <citation type="journal article" date="2015" name="Sci. Rep.">
        <title>Genome of the facultative scuticociliatosis pathogen Pseudocohnilembus persalinus provides insight into its virulence through horizontal gene transfer.</title>
        <authorList>
            <person name="Xiong J."/>
            <person name="Wang G."/>
            <person name="Cheng J."/>
            <person name="Tian M."/>
            <person name="Pan X."/>
            <person name="Warren A."/>
            <person name="Jiang C."/>
            <person name="Yuan D."/>
            <person name="Miao W."/>
        </authorList>
    </citation>
    <scope>NUCLEOTIDE SEQUENCE [LARGE SCALE GENOMIC DNA]</scope>
    <source>
        <strain evidence="1">36N120E</strain>
    </source>
</reference>
<dbReference type="EMBL" id="LDAU01000111">
    <property type="protein sequence ID" value="KRX04755.1"/>
    <property type="molecule type" value="Genomic_DNA"/>
</dbReference>